<sequence>MVPVPEADYQEALFILPPNPVNSPDRREISVVSANKNSINNEDEDAWRQCIRHNELHATWREGEAAVDNAEADLLVADRHNPRVAPRRPVPPTARNLDVDFILKCDGQKVFATPSANLAAAFEVLETLPHSLELKRARTCHHVAAAQVQRLRKVYLALRAQSNNSRHSTAQRPGDDEVYQSDLRANLNNRDLGHAINNHHREHDEAERERRRKYDKDYGPPSANRCNRGRRGHDDQQRPPRPLPPAPINPYHQSPSTSKPVSIDKFDSDSDPKTWIRTYSIIVHSGNGNNDIMAAYFSVMMSRQALN</sequence>
<gene>
    <name evidence="2" type="ORF">C2845_PM16G03910</name>
</gene>
<dbReference type="EMBL" id="PQIB02000015">
    <property type="protein sequence ID" value="RLM64623.1"/>
    <property type="molecule type" value="Genomic_DNA"/>
</dbReference>
<evidence type="ECO:0000256" key="1">
    <source>
        <dbReference type="SAM" id="MobiDB-lite"/>
    </source>
</evidence>
<feature type="region of interest" description="Disordered" evidence="1">
    <location>
        <begin position="190"/>
        <end position="269"/>
    </location>
</feature>
<evidence type="ECO:0000313" key="2">
    <source>
        <dbReference type="EMBL" id="RLM64623.1"/>
    </source>
</evidence>
<name>A0A3L6PU86_PANMI</name>
<feature type="compositionally biased region" description="Polar residues" evidence="1">
    <location>
        <begin position="251"/>
        <end position="260"/>
    </location>
</feature>
<dbReference type="AlphaFoldDB" id="A0A3L6PU86"/>
<protein>
    <submittedName>
        <fullName evidence="2">Uncharacterized protein</fullName>
    </submittedName>
</protein>
<keyword evidence="3" id="KW-1185">Reference proteome</keyword>
<dbReference type="Proteomes" id="UP000275267">
    <property type="component" value="Unassembled WGS sequence"/>
</dbReference>
<dbReference type="OrthoDB" id="693243at2759"/>
<reference evidence="3" key="1">
    <citation type="journal article" date="2019" name="Nat. Commun.">
        <title>The genome of broomcorn millet.</title>
        <authorList>
            <person name="Zou C."/>
            <person name="Miki D."/>
            <person name="Li D."/>
            <person name="Tang Q."/>
            <person name="Xiao L."/>
            <person name="Rajput S."/>
            <person name="Deng P."/>
            <person name="Jia W."/>
            <person name="Huang R."/>
            <person name="Zhang M."/>
            <person name="Sun Y."/>
            <person name="Hu J."/>
            <person name="Fu X."/>
            <person name="Schnable P.S."/>
            <person name="Li F."/>
            <person name="Zhang H."/>
            <person name="Feng B."/>
            <person name="Zhu X."/>
            <person name="Liu R."/>
            <person name="Schnable J.C."/>
            <person name="Zhu J.-K."/>
            <person name="Zhang H."/>
        </authorList>
    </citation>
    <scope>NUCLEOTIDE SEQUENCE [LARGE SCALE GENOMIC DNA]</scope>
</reference>
<evidence type="ECO:0000313" key="3">
    <source>
        <dbReference type="Proteomes" id="UP000275267"/>
    </source>
</evidence>
<organism evidence="2 3">
    <name type="scientific">Panicum miliaceum</name>
    <name type="common">Proso millet</name>
    <name type="synonym">Broomcorn millet</name>
    <dbReference type="NCBI Taxonomy" id="4540"/>
    <lineage>
        <taxon>Eukaryota</taxon>
        <taxon>Viridiplantae</taxon>
        <taxon>Streptophyta</taxon>
        <taxon>Embryophyta</taxon>
        <taxon>Tracheophyta</taxon>
        <taxon>Spermatophyta</taxon>
        <taxon>Magnoliopsida</taxon>
        <taxon>Liliopsida</taxon>
        <taxon>Poales</taxon>
        <taxon>Poaceae</taxon>
        <taxon>PACMAD clade</taxon>
        <taxon>Panicoideae</taxon>
        <taxon>Panicodae</taxon>
        <taxon>Paniceae</taxon>
        <taxon>Panicinae</taxon>
        <taxon>Panicum</taxon>
        <taxon>Panicum sect. Panicum</taxon>
    </lineage>
</organism>
<accession>A0A3L6PU86</accession>
<proteinExistence type="predicted"/>
<feature type="compositionally biased region" description="Basic and acidic residues" evidence="1">
    <location>
        <begin position="199"/>
        <end position="218"/>
    </location>
</feature>
<feature type="compositionally biased region" description="Pro residues" evidence="1">
    <location>
        <begin position="239"/>
        <end position="248"/>
    </location>
</feature>
<comment type="caution">
    <text evidence="2">The sequence shown here is derived from an EMBL/GenBank/DDBJ whole genome shotgun (WGS) entry which is preliminary data.</text>
</comment>